<keyword evidence="2" id="KW-1185">Reference proteome</keyword>
<sequence>MSTIPRHRALSLLSECTGDDIWSIEHCRDRRVPELWIGELADAFESGYRSDQETIYTDQGMTNQYQGVRDVDLAIRLAAELGIHISAQQQARYSRQRLVQAIKDSLMAGDDEL</sequence>
<organism evidence="1 2">
    <name type="scientific">Stieleria bergensis</name>
    <dbReference type="NCBI Taxonomy" id="2528025"/>
    <lineage>
        <taxon>Bacteria</taxon>
        <taxon>Pseudomonadati</taxon>
        <taxon>Planctomycetota</taxon>
        <taxon>Planctomycetia</taxon>
        <taxon>Pirellulales</taxon>
        <taxon>Pirellulaceae</taxon>
        <taxon>Stieleria</taxon>
    </lineage>
</organism>
<reference evidence="1 2" key="1">
    <citation type="submission" date="2019-02" db="EMBL/GenBank/DDBJ databases">
        <title>Deep-cultivation of Planctomycetes and their phenomic and genomic characterization uncovers novel biology.</title>
        <authorList>
            <person name="Wiegand S."/>
            <person name="Jogler M."/>
            <person name="Boedeker C."/>
            <person name="Pinto D."/>
            <person name="Vollmers J."/>
            <person name="Rivas-Marin E."/>
            <person name="Kohn T."/>
            <person name="Peeters S.H."/>
            <person name="Heuer A."/>
            <person name="Rast P."/>
            <person name="Oberbeckmann S."/>
            <person name="Bunk B."/>
            <person name="Jeske O."/>
            <person name="Meyerdierks A."/>
            <person name="Storesund J.E."/>
            <person name="Kallscheuer N."/>
            <person name="Luecker S."/>
            <person name="Lage O.M."/>
            <person name="Pohl T."/>
            <person name="Merkel B.J."/>
            <person name="Hornburger P."/>
            <person name="Mueller R.-W."/>
            <person name="Bruemmer F."/>
            <person name="Labrenz M."/>
            <person name="Spormann A.M."/>
            <person name="Op den Camp H."/>
            <person name="Overmann J."/>
            <person name="Amann R."/>
            <person name="Jetten M.S.M."/>
            <person name="Mascher T."/>
            <person name="Medema M.H."/>
            <person name="Devos D.P."/>
            <person name="Kaster A.-K."/>
            <person name="Ovreas L."/>
            <person name="Rohde M."/>
            <person name="Galperin M.Y."/>
            <person name="Jogler C."/>
        </authorList>
    </citation>
    <scope>NUCLEOTIDE SEQUENCE [LARGE SCALE GENOMIC DNA]</scope>
    <source>
        <strain evidence="1 2">SV_7m_r</strain>
    </source>
</reference>
<dbReference type="EMBL" id="CP036272">
    <property type="protein sequence ID" value="QDT61274.1"/>
    <property type="molecule type" value="Genomic_DNA"/>
</dbReference>
<proteinExistence type="predicted"/>
<gene>
    <name evidence="1" type="ORF">SV7mr_38090</name>
</gene>
<dbReference type="Proteomes" id="UP000315003">
    <property type="component" value="Chromosome"/>
</dbReference>
<evidence type="ECO:0000313" key="2">
    <source>
        <dbReference type="Proteomes" id="UP000315003"/>
    </source>
</evidence>
<evidence type="ECO:0000313" key="1">
    <source>
        <dbReference type="EMBL" id="QDT61274.1"/>
    </source>
</evidence>
<accession>A0A517SYP6</accession>
<dbReference type="OrthoDB" id="292234at2"/>
<dbReference type="RefSeq" id="WP_145275201.1">
    <property type="nucleotide sequence ID" value="NZ_CP036272.1"/>
</dbReference>
<name>A0A517SYP6_9BACT</name>
<dbReference type="AlphaFoldDB" id="A0A517SYP6"/>
<protein>
    <submittedName>
        <fullName evidence="1">Uncharacterized protein</fullName>
    </submittedName>
</protein>